<evidence type="ECO:0000256" key="10">
    <source>
        <dbReference type="ARBA" id="ARBA00023136"/>
    </source>
</evidence>
<dbReference type="AlphaFoldDB" id="A0A226MLV0"/>
<keyword evidence="12" id="KW-0539">Nucleus</keyword>
<evidence type="ECO:0000256" key="11">
    <source>
        <dbReference type="ARBA" id="ARBA00023212"/>
    </source>
</evidence>
<dbReference type="GO" id="GO:0005634">
    <property type="term" value="C:nucleus"/>
    <property type="evidence" value="ECO:0007669"/>
    <property type="project" value="UniProtKB-SubCell"/>
</dbReference>
<dbReference type="PANTHER" id="PTHR16056">
    <property type="entry name" value="REGULATOR OF MICROTUBULE DYNAMICS PROTEIN"/>
    <property type="match status" value="1"/>
</dbReference>
<keyword evidence="7" id="KW-1133">Transmembrane helix</keyword>
<evidence type="ECO:0000256" key="16">
    <source>
        <dbReference type="ARBA" id="ARBA00041960"/>
    </source>
</evidence>
<evidence type="ECO:0000256" key="18">
    <source>
        <dbReference type="SAM" id="MobiDB-lite"/>
    </source>
</evidence>
<sequence>MPRVPVPIEAGGCAVLTQVEQVDVLDRLDLVLTNISELRKEVEELRNSLQHLAADIVGDVRSHLEETQRVARRRRFPFHRERSDSTGSSSIYFTANSGATNTDDGESEGGYTTANAESDYDRESEKESEEGEDELSCETVRTARRDSLDLVNEDETHLILDSSLDEGLGQVLLEADRLHDGDEQEKREGFQLLLNNKLAYADQGDFLWRLARAHSDMYDITEDTDEKKSYASDGKEELEIAFQKWDQSAECHQWYAILCGQLAEHESIQKRIQTGYIFKVSEESTLASVCVKQYFCSREHVDKAIALKPEDPRSYYLLGRWCYQVKQSNVEELSPGFSKAVRVYIAKCYKDLGNNSAALLWMNLASELPVNTKEDSETERELEEMRSVWEE</sequence>
<keyword evidence="6" id="KW-1000">Mitochondrion outer membrane</keyword>
<name>A0A226MLV0_CALSU</name>
<keyword evidence="20" id="KW-1185">Reference proteome</keyword>
<evidence type="ECO:0000256" key="6">
    <source>
        <dbReference type="ARBA" id="ARBA00022787"/>
    </source>
</evidence>
<dbReference type="GO" id="GO:0008017">
    <property type="term" value="F:microtubule binding"/>
    <property type="evidence" value="ECO:0007669"/>
    <property type="project" value="TreeGrafter"/>
</dbReference>
<reference evidence="19 20" key="1">
    <citation type="submission" date="2016-07" db="EMBL/GenBank/DDBJ databases">
        <title>Disparate Historic Effective Population Sizes Predicted by Modern Levels of Genome Diversity for the Scaled Quail (Callipepla squamata) and the Northern Bobwhite (Colinus virginianus): Inferences from First and Second Generation Draft Genome Assemblies for Sympatric New World Quail.</title>
        <authorList>
            <person name="Oldeschulte D.L."/>
            <person name="Halley Y.A."/>
            <person name="Bhattarai E.K."/>
            <person name="Brashear W.A."/>
            <person name="Hill J."/>
            <person name="Metz R.P."/>
            <person name="Johnson C.D."/>
            <person name="Rollins D."/>
            <person name="Peterson M.J."/>
            <person name="Bickhart D.M."/>
            <person name="Decker J.E."/>
            <person name="Seabury C.M."/>
        </authorList>
    </citation>
    <scope>NUCLEOTIDE SEQUENCE [LARGE SCALE GENOMIC DNA]</scope>
    <source>
        <strain evidence="19 20">Texas</strain>
        <tissue evidence="19">Leg muscle</tissue>
    </source>
</reference>
<feature type="compositionally biased region" description="Polar residues" evidence="18">
    <location>
        <begin position="85"/>
        <end position="102"/>
    </location>
</feature>
<comment type="similarity">
    <text evidence="13">Belongs to the RMDN family.</text>
</comment>
<evidence type="ECO:0000313" key="20">
    <source>
        <dbReference type="Proteomes" id="UP000198323"/>
    </source>
</evidence>
<dbReference type="Gene3D" id="1.25.40.10">
    <property type="entry name" value="Tetratricopeptide repeat domain"/>
    <property type="match status" value="1"/>
</dbReference>
<feature type="compositionally biased region" description="Acidic residues" evidence="18">
    <location>
        <begin position="126"/>
        <end position="136"/>
    </location>
</feature>
<protein>
    <recommendedName>
        <fullName evidence="14">Regulator of microtubule dynamics protein 3</fullName>
    </recommendedName>
    <alternativeName>
        <fullName evidence="15">Protein FAM82A2</fullName>
    </alternativeName>
    <alternativeName>
        <fullName evidence="16">Protein FAM82C</fullName>
    </alternativeName>
</protein>
<evidence type="ECO:0000256" key="7">
    <source>
        <dbReference type="ARBA" id="ARBA00022989"/>
    </source>
</evidence>
<evidence type="ECO:0000256" key="13">
    <source>
        <dbReference type="ARBA" id="ARBA00038360"/>
    </source>
</evidence>
<dbReference type="EMBL" id="MCFN01000671">
    <property type="protein sequence ID" value="OXB56130.1"/>
    <property type="molecule type" value="Genomic_DNA"/>
</dbReference>
<dbReference type="Pfam" id="PF21033">
    <property type="entry name" value="RMD1-3"/>
    <property type="match status" value="2"/>
</dbReference>
<evidence type="ECO:0000256" key="9">
    <source>
        <dbReference type="ARBA" id="ARBA00023128"/>
    </source>
</evidence>
<dbReference type="OrthoDB" id="512473at2759"/>
<organism evidence="19 20">
    <name type="scientific">Callipepla squamata</name>
    <name type="common">Scaled quail</name>
    <dbReference type="NCBI Taxonomy" id="9009"/>
    <lineage>
        <taxon>Eukaryota</taxon>
        <taxon>Metazoa</taxon>
        <taxon>Chordata</taxon>
        <taxon>Craniata</taxon>
        <taxon>Vertebrata</taxon>
        <taxon>Euteleostomi</taxon>
        <taxon>Archelosauria</taxon>
        <taxon>Archosauria</taxon>
        <taxon>Dinosauria</taxon>
        <taxon>Saurischia</taxon>
        <taxon>Theropoda</taxon>
        <taxon>Coelurosauria</taxon>
        <taxon>Aves</taxon>
        <taxon>Neognathae</taxon>
        <taxon>Galloanserae</taxon>
        <taxon>Galliformes</taxon>
        <taxon>Odontophoridae</taxon>
        <taxon>Callipepla</taxon>
    </lineage>
</organism>
<keyword evidence="10" id="KW-0472">Membrane</keyword>
<accession>A0A226MLV0</accession>
<evidence type="ECO:0000256" key="2">
    <source>
        <dbReference type="ARBA" id="ARBA00004572"/>
    </source>
</evidence>
<evidence type="ECO:0000256" key="12">
    <source>
        <dbReference type="ARBA" id="ARBA00023242"/>
    </source>
</evidence>
<keyword evidence="4" id="KW-0963">Cytoplasm</keyword>
<evidence type="ECO:0000256" key="15">
    <source>
        <dbReference type="ARBA" id="ARBA00041608"/>
    </source>
</evidence>
<keyword evidence="11" id="KW-0206">Cytoskeleton</keyword>
<dbReference type="Proteomes" id="UP000198323">
    <property type="component" value="Unassembled WGS sequence"/>
</dbReference>
<dbReference type="InterPro" id="IPR011990">
    <property type="entry name" value="TPR-like_helical_dom_sf"/>
</dbReference>
<keyword evidence="9" id="KW-0496">Mitochondrion</keyword>
<evidence type="ECO:0000256" key="3">
    <source>
        <dbReference type="ARBA" id="ARBA00004647"/>
    </source>
</evidence>
<comment type="caution">
    <text evidence="19">The sequence shown here is derived from an EMBL/GenBank/DDBJ whole genome shotgun (WGS) entry which is preliminary data.</text>
</comment>
<feature type="region of interest" description="Disordered" evidence="18">
    <location>
        <begin position="75"/>
        <end position="140"/>
    </location>
</feature>
<feature type="region of interest" description="Disordered" evidence="18">
    <location>
        <begin position="372"/>
        <end position="391"/>
    </location>
</feature>
<evidence type="ECO:0000256" key="14">
    <source>
        <dbReference type="ARBA" id="ARBA00039962"/>
    </source>
</evidence>
<keyword evidence="5" id="KW-0812">Transmembrane</keyword>
<evidence type="ECO:0000256" key="8">
    <source>
        <dbReference type="ARBA" id="ARBA00023054"/>
    </source>
</evidence>
<evidence type="ECO:0000313" key="19">
    <source>
        <dbReference type="EMBL" id="OXB56130.1"/>
    </source>
</evidence>
<dbReference type="STRING" id="9009.A0A226MLV0"/>
<evidence type="ECO:0000256" key="5">
    <source>
        <dbReference type="ARBA" id="ARBA00022692"/>
    </source>
</evidence>
<evidence type="ECO:0000256" key="1">
    <source>
        <dbReference type="ARBA" id="ARBA00004123"/>
    </source>
</evidence>
<dbReference type="PANTHER" id="PTHR16056:SF18">
    <property type="entry name" value="REGULATOR OF MICROTUBULE DYNAMICS PROTEIN 3"/>
    <property type="match status" value="1"/>
</dbReference>
<evidence type="ECO:0000256" key="17">
    <source>
        <dbReference type="SAM" id="Coils"/>
    </source>
</evidence>
<dbReference type="InterPro" id="IPR049039">
    <property type="entry name" value="RMD1-3_a_helical_rpt"/>
</dbReference>
<dbReference type="GO" id="GO:0005876">
    <property type="term" value="C:spindle microtubule"/>
    <property type="evidence" value="ECO:0007669"/>
    <property type="project" value="TreeGrafter"/>
</dbReference>
<dbReference type="GO" id="GO:0005741">
    <property type="term" value="C:mitochondrial outer membrane"/>
    <property type="evidence" value="ECO:0007669"/>
    <property type="project" value="UniProtKB-SubCell"/>
</dbReference>
<comment type="subcellular location">
    <subcellularLocation>
        <location evidence="3">Cytoplasm</location>
        <location evidence="3">Cytoskeleton</location>
        <location evidence="3">Spindle pole</location>
    </subcellularLocation>
    <subcellularLocation>
        <location evidence="2">Mitochondrion outer membrane</location>
        <topology evidence="2">Single-pass membrane protein</topology>
    </subcellularLocation>
    <subcellularLocation>
        <location evidence="1">Nucleus</location>
    </subcellularLocation>
</comment>
<dbReference type="SUPFAM" id="SSF48452">
    <property type="entry name" value="TPR-like"/>
    <property type="match status" value="1"/>
</dbReference>
<dbReference type="GO" id="GO:0097431">
    <property type="term" value="C:mitotic spindle pole"/>
    <property type="evidence" value="ECO:0007669"/>
    <property type="project" value="TreeGrafter"/>
</dbReference>
<evidence type="ECO:0000256" key="4">
    <source>
        <dbReference type="ARBA" id="ARBA00022490"/>
    </source>
</evidence>
<keyword evidence="8 17" id="KW-0175">Coiled coil</keyword>
<gene>
    <name evidence="19" type="ORF">ASZ78_011714</name>
</gene>
<proteinExistence type="inferred from homology"/>
<feature type="coiled-coil region" evidence="17">
    <location>
        <begin position="28"/>
        <end position="55"/>
    </location>
</feature>